<evidence type="ECO:0000313" key="2">
    <source>
        <dbReference type="Proteomes" id="UP001221898"/>
    </source>
</evidence>
<dbReference type="Proteomes" id="UP001221898">
    <property type="component" value="Unassembled WGS sequence"/>
</dbReference>
<comment type="caution">
    <text evidence="1">The sequence shown here is derived from an EMBL/GenBank/DDBJ whole genome shotgun (WGS) entry which is preliminary data.</text>
</comment>
<dbReference type="EMBL" id="JAINUG010000009">
    <property type="protein sequence ID" value="KAJ8415304.1"/>
    <property type="molecule type" value="Genomic_DNA"/>
</dbReference>
<proteinExistence type="predicted"/>
<reference evidence="1" key="1">
    <citation type="journal article" date="2023" name="Science">
        <title>Genome structures resolve the early diversification of teleost fishes.</title>
        <authorList>
            <person name="Parey E."/>
            <person name="Louis A."/>
            <person name="Montfort J."/>
            <person name="Bouchez O."/>
            <person name="Roques C."/>
            <person name="Iampietro C."/>
            <person name="Lluch J."/>
            <person name="Castinel A."/>
            <person name="Donnadieu C."/>
            <person name="Desvignes T."/>
            <person name="Floi Bucao C."/>
            <person name="Jouanno E."/>
            <person name="Wen M."/>
            <person name="Mejri S."/>
            <person name="Dirks R."/>
            <person name="Jansen H."/>
            <person name="Henkel C."/>
            <person name="Chen W.J."/>
            <person name="Zahm M."/>
            <person name="Cabau C."/>
            <person name="Klopp C."/>
            <person name="Thompson A.W."/>
            <person name="Robinson-Rechavi M."/>
            <person name="Braasch I."/>
            <person name="Lecointre G."/>
            <person name="Bobe J."/>
            <person name="Postlethwait J.H."/>
            <person name="Berthelot C."/>
            <person name="Roest Crollius H."/>
            <person name="Guiguen Y."/>
        </authorList>
    </citation>
    <scope>NUCLEOTIDE SEQUENCE</scope>
    <source>
        <strain evidence="1">NC1722</strain>
    </source>
</reference>
<organism evidence="1 2">
    <name type="scientific">Aldrovandia affinis</name>
    <dbReference type="NCBI Taxonomy" id="143900"/>
    <lineage>
        <taxon>Eukaryota</taxon>
        <taxon>Metazoa</taxon>
        <taxon>Chordata</taxon>
        <taxon>Craniata</taxon>
        <taxon>Vertebrata</taxon>
        <taxon>Euteleostomi</taxon>
        <taxon>Actinopterygii</taxon>
        <taxon>Neopterygii</taxon>
        <taxon>Teleostei</taxon>
        <taxon>Notacanthiformes</taxon>
        <taxon>Halosauridae</taxon>
        <taxon>Aldrovandia</taxon>
    </lineage>
</organism>
<evidence type="ECO:0000313" key="1">
    <source>
        <dbReference type="EMBL" id="KAJ8415304.1"/>
    </source>
</evidence>
<keyword evidence="2" id="KW-1185">Reference proteome</keyword>
<sequence length="113" mass="13198">MAVNRFEIQSQEYQGLQGDPALSGQPTNHLKRSTFPFVSSTKYWAQYRGWMLRPVHQHRSGPPNKLRLSAIPFGASMEYQVRYRYWLMPLLQKYVRSQGNVDFSTSYGQDHKA</sequence>
<protein>
    <submittedName>
        <fullName evidence="1">Uncharacterized protein</fullName>
    </submittedName>
</protein>
<gene>
    <name evidence="1" type="ORF">AAFF_G00422840</name>
</gene>
<dbReference type="AlphaFoldDB" id="A0AAD7X0V7"/>
<name>A0AAD7X0V7_9TELE</name>
<accession>A0AAD7X0V7</accession>